<dbReference type="PANTHER" id="PTHR24416:SF621">
    <property type="entry name" value="TYROSINE KINASE RECEPTOR CAD96CA"/>
    <property type="match status" value="1"/>
</dbReference>
<dbReference type="SUPFAM" id="SSF56112">
    <property type="entry name" value="Protein kinase-like (PK-like)"/>
    <property type="match status" value="1"/>
</dbReference>
<dbReference type="EMBL" id="KQ421638">
    <property type="protein sequence ID" value="KOF76949.1"/>
    <property type="molecule type" value="Genomic_DNA"/>
</dbReference>
<dbReference type="InterPro" id="IPR008266">
    <property type="entry name" value="Tyr_kinase_AS"/>
</dbReference>
<dbReference type="AlphaFoldDB" id="A0A0L8GJ96"/>
<gene>
    <name evidence="2" type="ORF">OCBIM_22032697mg</name>
</gene>
<sequence>MKESFRYMDFAMGMRYLQSKHITHLDLAARNILLTVDTHVKITDFGLAKQMDSDVYKVKSERSLPLCWSAPEVINNEITTQADVWSYGVLMWECFTSGKRPILPNVKFAKENYIHAWQTGQRLPKPEKCSEKHYELMKTCWEYKPQKRANFDCIIQSLMPMKF</sequence>
<accession>A0A0L8GJ96</accession>
<reference evidence="2" key="1">
    <citation type="submission" date="2015-07" db="EMBL/GenBank/DDBJ databases">
        <title>MeaNS - Measles Nucleotide Surveillance Program.</title>
        <authorList>
            <person name="Tran T."/>
            <person name="Druce J."/>
        </authorList>
    </citation>
    <scope>NUCLEOTIDE SEQUENCE</scope>
    <source>
        <strain evidence="2">UCB-OBI-ISO-001</strain>
        <tissue evidence="2">Gonad</tissue>
    </source>
</reference>
<organism evidence="2">
    <name type="scientific">Octopus bimaculoides</name>
    <name type="common">California two-spotted octopus</name>
    <dbReference type="NCBI Taxonomy" id="37653"/>
    <lineage>
        <taxon>Eukaryota</taxon>
        <taxon>Metazoa</taxon>
        <taxon>Spiralia</taxon>
        <taxon>Lophotrochozoa</taxon>
        <taxon>Mollusca</taxon>
        <taxon>Cephalopoda</taxon>
        <taxon>Coleoidea</taxon>
        <taxon>Octopodiformes</taxon>
        <taxon>Octopoda</taxon>
        <taxon>Incirrata</taxon>
        <taxon>Octopodidae</taxon>
        <taxon>Octopus</taxon>
    </lineage>
</organism>
<dbReference type="OMA" id="MAYLCEM"/>
<name>A0A0L8GJ96_OCTBM</name>
<proteinExistence type="predicted"/>
<dbReference type="PANTHER" id="PTHR24416">
    <property type="entry name" value="TYROSINE-PROTEIN KINASE RECEPTOR"/>
    <property type="match status" value="1"/>
</dbReference>
<dbReference type="PROSITE" id="PS50011">
    <property type="entry name" value="PROTEIN_KINASE_DOM"/>
    <property type="match status" value="1"/>
</dbReference>
<dbReference type="InterPro" id="IPR050122">
    <property type="entry name" value="RTK"/>
</dbReference>
<dbReference type="Gene3D" id="1.10.510.10">
    <property type="entry name" value="Transferase(Phosphotransferase) domain 1"/>
    <property type="match status" value="1"/>
</dbReference>
<dbReference type="GO" id="GO:0007169">
    <property type="term" value="P:cell surface receptor protein tyrosine kinase signaling pathway"/>
    <property type="evidence" value="ECO:0007669"/>
    <property type="project" value="TreeGrafter"/>
</dbReference>
<protein>
    <recommendedName>
        <fullName evidence="1">Protein kinase domain-containing protein</fullName>
    </recommendedName>
</protein>
<dbReference type="InterPro" id="IPR011009">
    <property type="entry name" value="Kinase-like_dom_sf"/>
</dbReference>
<dbReference type="Pfam" id="PF07714">
    <property type="entry name" value="PK_Tyr_Ser-Thr"/>
    <property type="match status" value="1"/>
</dbReference>
<dbReference type="GO" id="GO:0005886">
    <property type="term" value="C:plasma membrane"/>
    <property type="evidence" value="ECO:0007669"/>
    <property type="project" value="TreeGrafter"/>
</dbReference>
<dbReference type="InterPro" id="IPR001245">
    <property type="entry name" value="Ser-Thr/Tyr_kinase_cat_dom"/>
</dbReference>
<dbReference type="GO" id="GO:0005524">
    <property type="term" value="F:ATP binding"/>
    <property type="evidence" value="ECO:0007669"/>
    <property type="project" value="InterPro"/>
</dbReference>
<evidence type="ECO:0000313" key="2">
    <source>
        <dbReference type="EMBL" id="KOF76949.1"/>
    </source>
</evidence>
<evidence type="ECO:0000259" key="1">
    <source>
        <dbReference type="PROSITE" id="PS50011"/>
    </source>
</evidence>
<dbReference type="PROSITE" id="PS00109">
    <property type="entry name" value="PROTEIN_KINASE_TYR"/>
    <property type="match status" value="1"/>
</dbReference>
<dbReference type="GO" id="GO:0004714">
    <property type="term" value="F:transmembrane receptor protein tyrosine kinase activity"/>
    <property type="evidence" value="ECO:0007669"/>
    <property type="project" value="TreeGrafter"/>
</dbReference>
<dbReference type="STRING" id="37653.A0A0L8GJ96"/>
<dbReference type="OrthoDB" id="546826at2759"/>
<feature type="domain" description="Protein kinase" evidence="1">
    <location>
        <begin position="1"/>
        <end position="163"/>
    </location>
</feature>
<dbReference type="PRINTS" id="PR00109">
    <property type="entry name" value="TYRKINASE"/>
</dbReference>
<dbReference type="GO" id="GO:0043235">
    <property type="term" value="C:receptor complex"/>
    <property type="evidence" value="ECO:0007669"/>
    <property type="project" value="TreeGrafter"/>
</dbReference>
<dbReference type="InterPro" id="IPR000719">
    <property type="entry name" value="Prot_kinase_dom"/>
</dbReference>